<dbReference type="NCBIfam" id="TIGR00229">
    <property type="entry name" value="sensory_box"/>
    <property type="match status" value="2"/>
</dbReference>
<organism evidence="2 3">
    <name type="scientific">Variovorax rhizosphaerae</name>
    <dbReference type="NCBI Taxonomy" id="1836200"/>
    <lineage>
        <taxon>Bacteria</taxon>
        <taxon>Pseudomonadati</taxon>
        <taxon>Pseudomonadota</taxon>
        <taxon>Betaproteobacteria</taxon>
        <taxon>Burkholderiales</taxon>
        <taxon>Comamonadaceae</taxon>
        <taxon>Variovorax</taxon>
    </lineage>
</organism>
<feature type="domain" description="PAS" evidence="1">
    <location>
        <begin position="157"/>
        <end position="202"/>
    </location>
</feature>
<dbReference type="Gene3D" id="3.30.450.20">
    <property type="entry name" value="PAS domain"/>
    <property type="match status" value="3"/>
</dbReference>
<evidence type="ECO:0000259" key="1">
    <source>
        <dbReference type="PROSITE" id="PS50112"/>
    </source>
</evidence>
<dbReference type="NCBIfam" id="TIGR02040">
    <property type="entry name" value="PpsR-CrtJ"/>
    <property type="match status" value="1"/>
</dbReference>
<dbReference type="Proteomes" id="UP001385892">
    <property type="component" value="Unassembled WGS sequence"/>
</dbReference>
<dbReference type="InterPro" id="IPR052155">
    <property type="entry name" value="Biofilm_reg_signaling"/>
</dbReference>
<dbReference type="SMART" id="SM00091">
    <property type="entry name" value="PAS"/>
    <property type="match status" value="3"/>
</dbReference>
<dbReference type="Pfam" id="PF08448">
    <property type="entry name" value="PAS_4"/>
    <property type="match status" value="1"/>
</dbReference>
<dbReference type="PANTHER" id="PTHR44757:SF2">
    <property type="entry name" value="BIOFILM ARCHITECTURE MAINTENANCE PROTEIN MBAA"/>
    <property type="match status" value="1"/>
</dbReference>
<comment type="caution">
    <text evidence="2">The sequence shown here is derived from an EMBL/GenBank/DDBJ whole genome shotgun (WGS) entry which is preliminary data.</text>
</comment>
<feature type="domain" description="PAS" evidence="1">
    <location>
        <begin position="277"/>
        <end position="318"/>
    </location>
</feature>
<dbReference type="InterPro" id="IPR002197">
    <property type="entry name" value="HTH_Fis"/>
</dbReference>
<evidence type="ECO:0000313" key="2">
    <source>
        <dbReference type="EMBL" id="MEJ8848833.1"/>
    </source>
</evidence>
<dbReference type="PRINTS" id="PR01590">
    <property type="entry name" value="HTHFIS"/>
</dbReference>
<dbReference type="RefSeq" id="WP_340343950.1">
    <property type="nucleotide sequence ID" value="NZ_JBBKZT010000008.1"/>
</dbReference>
<dbReference type="CDD" id="cd00130">
    <property type="entry name" value="PAS"/>
    <property type="match status" value="2"/>
</dbReference>
<dbReference type="InterPro" id="IPR013656">
    <property type="entry name" value="PAS_4"/>
</dbReference>
<protein>
    <submittedName>
        <fullName evidence="2">Transcriptional regulator PpsR</fullName>
    </submittedName>
</protein>
<dbReference type="SUPFAM" id="SSF55785">
    <property type="entry name" value="PYP-like sensor domain (PAS domain)"/>
    <property type="match status" value="3"/>
</dbReference>
<dbReference type="PANTHER" id="PTHR44757">
    <property type="entry name" value="DIGUANYLATE CYCLASE DGCP"/>
    <property type="match status" value="1"/>
</dbReference>
<dbReference type="InterPro" id="IPR009057">
    <property type="entry name" value="Homeodomain-like_sf"/>
</dbReference>
<accession>A0ABU8WMU8</accession>
<evidence type="ECO:0000313" key="3">
    <source>
        <dbReference type="Proteomes" id="UP001385892"/>
    </source>
</evidence>
<dbReference type="Gene3D" id="1.10.10.60">
    <property type="entry name" value="Homeodomain-like"/>
    <property type="match status" value="1"/>
</dbReference>
<dbReference type="InterPro" id="IPR011785">
    <property type="entry name" value="Tscrpt_reg_PpsR-CrtJ"/>
</dbReference>
<dbReference type="Pfam" id="PF00989">
    <property type="entry name" value="PAS"/>
    <property type="match status" value="1"/>
</dbReference>
<sequence length="478" mass="52177">MKSFAAPAKHLSDLDARAVSQLVGTVADVVLILDADGVVRDLALGGNTLDNEGCEDWVGKPWVQTVREDSRAKAEALLRNAEADGPVEWRHLSYAARKGRELHLSSAAIKLRDAARYRTVGRTVVFSRDLRNTTALQQSVVDAQQEALHDQWKLRDAQSRYRQLFQTVSDAVLIVDASTQKIVEANPAAVQLFGDNVRKLIGATFPIGLEARSIAAVQGLLAALRSNGRSDDVRAHVVDGGEVTIAGSVFRQENGALLVVRLSRVAVEAVAPDRANANAVLLKLVQSAPDCIVVTDINGQIISANDAFVELVQLATEEQVRAESLGRWVGRTGVELSVLISTLRQRGSLRLFPTSLRCEHGLVTDVEISANLVRDNDEAYLGFTIRDVSRRQGTDTRNVKELPRSAGQMSELVGRVPMKDIVGETTDMIEQLCIEAALDLTRDNRAAAAEMLGMSRQSLYVKMRRYGLGELTPESEKQ</sequence>
<proteinExistence type="predicted"/>
<dbReference type="Pfam" id="PF13188">
    <property type="entry name" value="PAS_8"/>
    <property type="match status" value="1"/>
</dbReference>
<dbReference type="Pfam" id="PF02954">
    <property type="entry name" value="HTH_8"/>
    <property type="match status" value="1"/>
</dbReference>
<dbReference type="SUPFAM" id="SSF46689">
    <property type="entry name" value="Homeodomain-like"/>
    <property type="match status" value="1"/>
</dbReference>
<dbReference type="EMBL" id="JBBKZT010000008">
    <property type="protein sequence ID" value="MEJ8848833.1"/>
    <property type="molecule type" value="Genomic_DNA"/>
</dbReference>
<name>A0ABU8WMU8_9BURK</name>
<dbReference type="InterPro" id="IPR035965">
    <property type="entry name" value="PAS-like_dom_sf"/>
</dbReference>
<dbReference type="InterPro" id="IPR000014">
    <property type="entry name" value="PAS"/>
</dbReference>
<gene>
    <name evidence="2" type="primary">ppsR</name>
    <name evidence="2" type="ORF">WKW82_19395</name>
</gene>
<keyword evidence="3" id="KW-1185">Reference proteome</keyword>
<dbReference type="PROSITE" id="PS50112">
    <property type="entry name" value="PAS"/>
    <property type="match status" value="2"/>
</dbReference>
<reference evidence="2 3" key="1">
    <citation type="submission" date="2024-03" db="EMBL/GenBank/DDBJ databases">
        <title>Novel species of the genus Variovorax.</title>
        <authorList>
            <person name="Liu Q."/>
            <person name="Xin Y.-H."/>
        </authorList>
    </citation>
    <scope>NUCLEOTIDE SEQUENCE [LARGE SCALE GENOMIC DNA]</scope>
    <source>
        <strain evidence="2 3">KACC 18900</strain>
    </source>
</reference>
<dbReference type="InterPro" id="IPR013767">
    <property type="entry name" value="PAS_fold"/>
</dbReference>